<gene>
    <name evidence="8" type="ORF">Scep_001610</name>
</gene>
<feature type="transmembrane region" description="Helical" evidence="6">
    <location>
        <begin position="437"/>
        <end position="458"/>
    </location>
</feature>
<evidence type="ECO:0000256" key="4">
    <source>
        <dbReference type="ARBA" id="ARBA00022989"/>
    </source>
</evidence>
<dbReference type="GO" id="GO:1990961">
    <property type="term" value="P:xenobiotic detoxification by transmembrane export across the plasma membrane"/>
    <property type="evidence" value="ECO:0007669"/>
    <property type="project" value="InterPro"/>
</dbReference>
<evidence type="ECO:0000313" key="8">
    <source>
        <dbReference type="EMBL" id="KAK9166419.1"/>
    </source>
</evidence>
<dbReference type="Proteomes" id="UP001419268">
    <property type="component" value="Unassembled WGS sequence"/>
</dbReference>
<comment type="caution">
    <text evidence="8">The sequence shown here is derived from an EMBL/GenBank/DDBJ whole genome shotgun (WGS) entry which is preliminary data.</text>
</comment>
<feature type="transmembrane region" description="Helical" evidence="6">
    <location>
        <begin position="398"/>
        <end position="416"/>
    </location>
</feature>
<feature type="transmembrane region" description="Helical" evidence="6">
    <location>
        <begin position="173"/>
        <end position="191"/>
    </location>
</feature>
<reference evidence="8 9" key="1">
    <citation type="submission" date="2024-01" db="EMBL/GenBank/DDBJ databases">
        <title>Genome assemblies of Stephania.</title>
        <authorList>
            <person name="Yang L."/>
        </authorList>
    </citation>
    <scope>NUCLEOTIDE SEQUENCE [LARGE SCALE GENOMIC DNA]</scope>
    <source>
        <strain evidence="8">JXDWG</strain>
        <tissue evidence="8">Leaf</tissue>
    </source>
</reference>
<dbReference type="InterPro" id="IPR045069">
    <property type="entry name" value="MATE_euk"/>
</dbReference>
<feature type="region of interest" description="Disordered" evidence="7">
    <location>
        <begin position="500"/>
        <end position="525"/>
    </location>
</feature>
<organism evidence="8 9">
    <name type="scientific">Stephania cephalantha</name>
    <dbReference type="NCBI Taxonomy" id="152367"/>
    <lineage>
        <taxon>Eukaryota</taxon>
        <taxon>Viridiplantae</taxon>
        <taxon>Streptophyta</taxon>
        <taxon>Embryophyta</taxon>
        <taxon>Tracheophyta</taxon>
        <taxon>Spermatophyta</taxon>
        <taxon>Magnoliopsida</taxon>
        <taxon>Ranunculales</taxon>
        <taxon>Menispermaceae</taxon>
        <taxon>Menispermoideae</taxon>
        <taxon>Cissampelideae</taxon>
        <taxon>Stephania</taxon>
    </lineage>
</organism>
<feature type="transmembrane region" description="Helical" evidence="6">
    <location>
        <begin position="323"/>
        <end position="345"/>
    </location>
</feature>
<sequence>MKMKAVHDLPCNTTTAAAAAAAAEEFISKNCNGLPHDHQIHHHHHLTKMSHLSEVLEEIKQLYSIAFPMIMTGLFVYGKSLITMLFMGQLGKTVLAGGALSIGFSNITGYSLLSGLSMGMEPISSQAHGAHNSILMDHALHRTAAILLAASLPLSLLWLNVRPILLLFAQDPAISSLAATHIAFSVPSLLLHSLLNPLKIYLRSQNITKPFMHASALALLLHTPLNYLLVHRLRLGLPGIALASVLSDLNLLLSILLYLHHSSSLPSKPWQGLSTQHCFRDWKPILSLAIPSCISVCLEWWWYELMIVLSGLLSNAAEAVASMGILIQATSLVYIFPSAMSLAVSTRVGNELGANRPHRARASTRAALLCAVGTGLVAMWFTTAVRHKWGRTFVTDDAVATLTAMVMPVIGLCELGNCPQTTGCGALRGSARPCVGATINLGSFYGVGMPIAVLMGFYMDMGLMGLWLGLLAAQATCGVLMTFVVLRTDWALEAKKARQLTGSEEEQEKREDYYKNSLLDEDEEC</sequence>
<protein>
    <recommendedName>
        <fullName evidence="6">Protein DETOXIFICATION</fullName>
    </recommendedName>
    <alternativeName>
        <fullName evidence="6">Multidrug and toxic compound extrusion protein</fullName>
    </alternativeName>
</protein>
<dbReference type="EMBL" id="JBBNAG010000001">
    <property type="protein sequence ID" value="KAK9166419.1"/>
    <property type="molecule type" value="Genomic_DNA"/>
</dbReference>
<dbReference type="NCBIfam" id="TIGR00797">
    <property type="entry name" value="matE"/>
    <property type="match status" value="1"/>
</dbReference>
<evidence type="ECO:0000256" key="2">
    <source>
        <dbReference type="ARBA" id="ARBA00010199"/>
    </source>
</evidence>
<feature type="transmembrane region" description="Helical" evidence="6">
    <location>
        <begin position="211"/>
        <end position="229"/>
    </location>
</feature>
<evidence type="ECO:0000256" key="6">
    <source>
        <dbReference type="RuleBase" id="RU004914"/>
    </source>
</evidence>
<feature type="transmembrane region" description="Helical" evidence="6">
    <location>
        <begin position="139"/>
        <end position="161"/>
    </location>
</feature>
<dbReference type="PANTHER" id="PTHR11206">
    <property type="entry name" value="MULTIDRUG RESISTANCE PROTEIN"/>
    <property type="match status" value="1"/>
</dbReference>
<keyword evidence="9" id="KW-1185">Reference proteome</keyword>
<dbReference type="GO" id="GO:0042910">
    <property type="term" value="F:xenobiotic transmembrane transporter activity"/>
    <property type="evidence" value="ECO:0007669"/>
    <property type="project" value="InterPro"/>
</dbReference>
<dbReference type="AlphaFoldDB" id="A0AAP0Q578"/>
<accession>A0AAP0Q578</accession>
<keyword evidence="4 6" id="KW-1133">Transmembrane helix</keyword>
<evidence type="ECO:0000256" key="3">
    <source>
        <dbReference type="ARBA" id="ARBA00022692"/>
    </source>
</evidence>
<feature type="transmembrane region" description="Helical" evidence="6">
    <location>
        <begin position="464"/>
        <end position="486"/>
    </location>
</feature>
<comment type="subcellular location">
    <subcellularLocation>
        <location evidence="1">Membrane</location>
        <topology evidence="1">Multi-pass membrane protein</topology>
    </subcellularLocation>
</comment>
<feature type="transmembrane region" description="Helical" evidence="6">
    <location>
        <begin position="94"/>
        <end position="118"/>
    </location>
</feature>
<dbReference type="InterPro" id="IPR002528">
    <property type="entry name" value="MATE_fam"/>
</dbReference>
<dbReference type="GO" id="GO:0016020">
    <property type="term" value="C:membrane"/>
    <property type="evidence" value="ECO:0007669"/>
    <property type="project" value="UniProtKB-SubCell"/>
</dbReference>
<keyword evidence="5 6" id="KW-0472">Membrane</keyword>
<proteinExistence type="inferred from homology"/>
<evidence type="ECO:0000256" key="5">
    <source>
        <dbReference type="ARBA" id="ARBA00023136"/>
    </source>
</evidence>
<dbReference type="CDD" id="cd13132">
    <property type="entry name" value="MATE_eukaryotic"/>
    <property type="match status" value="1"/>
</dbReference>
<dbReference type="Pfam" id="PF01554">
    <property type="entry name" value="MatE"/>
    <property type="match status" value="2"/>
</dbReference>
<keyword evidence="3 6" id="KW-0812">Transmembrane</keyword>
<evidence type="ECO:0000256" key="7">
    <source>
        <dbReference type="SAM" id="MobiDB-lite"/>
    </source>
</evidence>
<dbReference type="GO" id="GO:0015297">
    <property type="term" value="F:antiporter activity"/>
    <property type="evidence" value="ECO:0007669"/>
    <property type="project" value="InterPro"/>
</dbReference>
<comment type="similarity">
    <text evidence="2 6">Belongs to the multi antimicrobial extrusion (MATE) (TC 2.A.66.1) family.</text>
</comment>
<evidence type="ECO:0000313" key="9">
    <source>
        <dbReference type="Proteomes" id="UP001419268"/>
    </source>
</evidence>
<feature type="transmembrane region" description="Helical" evidence="6">
    <location>
        <begin position="235"/>
        <end position="259"/>
    </location>
</feature>
<name>A0AAP0Q578_9MAGN</name>
<feature type="transmembrane region" description="Helical" evidence="6">
    <location>
        <begin position="62"/>
        <end position="82"/>
    </location>
</feature>
<feature type="transmembrane region" description="Helical" evidence="6">
    <location>
        <begin position="366"/>
        <end position="386"/>
    </location>
</feature>
<evidence type="ECO:0000256" key="1">
    <source>
        <dbReference type="ARBA" id="ARBA00004141"/>
    </source>
</evidence>